<keyword evidence="2" id="KW-0472">Membrane</keyword>
<dbReference type="AlphaFoldDB" id="A0A1I2MWS0"/>
<dbReference type="InterPro" id="IPR011042">
    <property type="entry name" value="6-blade_b-propeller_TolB-like"/>
</dbReference>
<evidence type="ECO:0000256" key="2">
    <source>
        <dbReference type="SAM" id="Phobius"/>
    </source>
</evidence>
<organism evidence="3 4">
    <name type="scientific">Actinoplanes philippinensis</name>
    <dbReference type="NCBI Taxonomy" id="35752"/>
    <lineage>
        <taxon>Bacteria</taxon>
        <taxon>Bacillati</taxon>
        <taxon>Actinomycetota</taxon>
        <taxon>Actinomycetes</taxon>
        <taxon>Micromonosporales</taxon>
        <taxon>Micromonosporaceae</taxon>
        <taxon>Actinoplanes</taxon>
    </lineage>
</organism>
<evidence type="ECO:0000313" key="4">
    <source>
        <dbReference type="Proteomes" id="UP000199645"/>
    </source>
</evidence>
<dbReference type="STRING" id="35752.SAMN05421541_13246"/>
<keyword evidence="2" id="KW-1133">Transmembrane helix</keyword>
<evidence type="ECO:0000313" key="3">
    <source>
        <dbReference type="EMBL" id="SFF93581.1"/>
    </source>
</evidence>
<keyword evidence="2" id="KW-0812">Transmembrane</keyword>
<feature type="region of interest" description="Disordered" evidence="1">
    <location>
        <begin position="341"/>
        <end position="380"/>
    </location>
</feature>
<dbReference type="SUPFAM" id="SSF63829">
    <property type="entry name" value="Calcium-dependent phosphotriesterase"/>
    <property type="match status" value="1"/>
</dbReference>
<feature type="compositionally biased region" description="Low complexity" evidence="1">
    <location>
        <begin position="364"/>
        <end position="374"/>
    </location>
</feature>
<feature type="transmembrane region" description="Helical" evidence="2">
    <location>
        <begin position="384"/>
        <end position="405"/>
    </location>
</feature>
<reference evidence="3 4" key="1">
    <citation type="submission" date="2016-10" db="EMBL/GenBank/DDBJ databases">
        <authorList>
            <person name="de Groot N.N."/>
        </authorList>
    </citation>
    <scope>NUCLEOTIDE SEQUENCE [LARGE SCALE GENOMIC DNA]</scope>
    <source>
        <strain evidence="3 4">DSM 43019</strain>
    </source>
</reference>
<name>A0A1I2MWS0_9ACTN</name>
<evidence type="ECO:0000256" key="1">
    <source>
        <dbReference type="SAM" id="MobiDB-lite"/>
    </source>
</evidence>
<accession>A0A1I2MWS0</accession>
<sequence>MSAHPVSTLWGCCRATAASSWQGVLNGLGDGGSEMTVLSAGAALIAAVIPLAPAPVAGAPVAGAPVAGAPVAGAPETTCRVKDDRLVEISGLVADSDGYVVVNDGADEESGRKIFYLTKKCKVTRTVSYPSRPQDTEDMARGADGTLWIGDIGDNDRERAGIGVWRLAPGAKSPTLFRLSYPDGAHDAEALLIAGDGTPIVVTKDPLTAGVYVPERALDASAPVPLRRAGAFRIPVTTTGNPYGFKGRFVVTGAATSPDGTRVALRTYADAFEFDVEPGGSADAVVRAIGEGKPREIALPDEPQGESIAYTADGAALLSVSERTDGADSVDMLRYALPDAPAPVAGSSKASSSSPPSSSPPSSSPAKAGQPASAGRAESGGLPVGAMAAGGALIAAALVLGVVIARRRSR</sequence>
<gene>
    <name evidence="3" type="ORF">SAMN05421541_13246</name>
</gene>
<feature type="compositionally biased region" description="Low complexity" evidence="1">
    <location>
        <begin position="342"/>
        <end position="356"/>
    </location>
</feature>
<protein>
    <submittedName>
        <fullName evidence="3">Uncharacterized protein</fullName>
    </submittedName>
</protein>
<proteinExistence type="predicted"/>
<dbReference type="EMBL" id="FONV01000032">
    <property type="protein sequence ID" value="SFF93581.1"/>
    <property type="molecule type" value="Genomic_DNA"/>
</dbReference>
<dbReference type="Proteomes" id="UP000199645">
    <property type="component" value="Unassembled WGS sequence"/>
</dbReference>
<dbReference type="Gene3D" id="2.120.10.30">
    <property type="entry name" value="TolB, C-terminal domain"/>
    <property type="match status" value="1"/>
</dbReference>
<keyword evidence="4" id="KW-1185">Reference proteome</keyword>